<evidence type="ECO:0000256" key="4">
    <source>
        <dbReference type="RuleBase" id="RU003693"/>
    </source>
</evidence>
<comment type="caution">
    <text evidence="6">The sequence shown here is derived from an EMBL/GenBank/DDBJ whole genome shotgun (WGS) entry which is preliminary data.</text>
</comment>
<dbReference type="CDD" id="cd06454">
    <property type="entry name" value="KBL_like"/>
    <property type="match status" value="1"/>
</dbReference>
<dbReference type="Gene3D" id="3.90.1150.10">
    <property type="entry name" value="Aspartate Aminotransferase, domain 1"/>
    <property type="match status" value="1"/>
</dbReference>
<dbReference type="Proteomes" id="UP000178724">
    <property type="component" value="Unassembled WGS sequence"/>
</dbReference>
<dbReference type="InterPro" id="IPR050087">
    <property type="entry name" value="AON_synthase_class-II"/>
</dbReference>
<dbReference type="InterPro" id="IPR001917">
    <property type="entry name" value="Aminotrans_II_pyridoxalP_BS"/>
</dbReference>
<dbReference type="InterPro" id="IPR015421">
    <property type="entry name" value="PyrdxlP-dep_Trfase_major"/>
</dbReference>
<dbReference type="InterPro" id="IPR015424">
    <property type="entry name" value="PyrdxlP-dep_Trfase"/>
</dbReference>
<dbReference type="SUPFAM" id="SSF53383">
    <property type="entry name" value="PLP-dependent transferases"/>
    <property type="match status" value="1"/>
</dbReference>
<reference evidence="6 7" key="1">
    <citation type="journal article" date="2016" name="Nat. Commun.">
        <title>Thousands of microbial genomes shed light on interconnected biogeochemical processes in an aquifer system.</title>
        <authorList>
            <person name="Anantharaman K."/>
            <person name="Brown C.T."/>
            <person name="Hug L.A."/>
            <person name="Sharon I."/>
            <person name="Castelle C.J."/>
            <person name="Probst A.J."/>
            <person name="Thomas B.C."/>
            <person name="Singh A."/>
            <person name="Wilkins M.J."/>
            <person name="Karaoz U."/>
            <person name="Brodie E.L."/>
            <person name="Williams K.H."/>
            <person name="Hubbard S.S."/>
            <person name="Banfield J.F."/>
        </authorList>
    </citation>
    <scope>NUCLEOTIDE SEQUENCE [LARGE SCALE GENOMIC DNA]</scope>
</reference>
<name>A0A1F4Q2B9_UNCSA</name>
<evidence type="ECO:0000256" key="1">
    <source>
        <dbReference type="ARBA" id="ARBA00001933"/>
    </source>
</evidence>
<dbReference type="PANTHER" id="PTHR13693">
    <property type="entry name" value="CLASS II AMINOTRANSFERASE/8-AMINO-7-OXONONANOATE SYNTHASE"/>
    <property type="match status" value="1"/>
</dbReference>
<sequence>MKNENFLNKHAVILERIAALQEQNAYFYMHKLNSPQDSTIVINGRKFINFSSNNYLGLANDPRVKEAVQKALAKYGMGTGASRFLTGTSELHEKLELKLAQFKRQEAAVVFSTGYMANLGVLSSMFSAGDTLVIDKKCHASIIDGAVLSRAKIVTFSHNDMLSLGEKLQSIKRQNGTTAIITEGVFSMDGDIAPLDEIRKLADTHKASIIVDEAHSTGVLGEHGSGIVEYFKCEARVDIGVGTLSKALGGLGGFIVCDKDIANCLKHTARSFIFATSLPVPIVAGLIKALEIIEADPALIARLWKNIKMFKDGLREMKFDTLNSNSAIIPVFIGDEKLTHRIVRDLYDNGIIVNPVSFPAVEKNKSIIRISSMATHSKEALERALSVIGKIKEKVALN</sequence>
<evidence type="ECO:0000313" key="7">
    <source>
        <dbReference type="Proteomes" id="UP000178724"/>
    </source>
</evidence>
<comment type="similarity">
    <text evidence="4">Belongs to the class-II pyridoxal-phosphate-dependent aminotransferase family.</text>
</comment>
<dbReference type="InterPro" id="IPR015422">
    <property type="entry name" value="PyrdxlP-dep_Trfase_small"/>
</dbReference>
<dbReference type="Pfam" id="PF00155">
    <property type="entry name" value="Aminotran_1_2"/>
    <property type="match status" value="1"/>
</dbReference>
<keyword evidence="3 4" id="KW-0663">Pyridoxal phosphate</keyword>
<proteinExistence type="inferred from homology"/>
<keyword evidence="2" id="KW-0808">Transferase</keyword>
<comment type="cofactor">
    <cofactor evidence="1 4">
        <name>pyridoxal 5'-phosphate</name>
        <dbReference type="ChEBI" id="CHEBI:597326"/>
    </cofactor>
</comment>
<feature type="domain" description="Aminotransferase class I/classII large" evidence="5">
    <location>
        <begin position="46"/>
        <end position="388"/>
    </location>
</feature>
<dbReference type="InterPro" id="IPR004839">
    <property type="entry name" value="Aminotransferase_I/II_large"/>
</dbReference>
<dbReference type="Gene3D" id="3.40.640.10">
    <property type="entry name" value="Type I PLP-dependent aspartate aminotransferase-like (Major domain)"/>
    <property type="match status" value="1"/>
</dbReference>
<dbReference type="EMBL" id="METM01000016">
    <property type="protein sequence ID" value="OGB90064.1"/>
    <property type="molecule type" value="Genomic_DNA"/>
</dbReference>
<dbReference type="AlphaFoldDB" id="A0A1F4Q2B9"/>
<protein>
    <recommendedName>
        <fullName evidence="5">Aminotransferase class I/classII large domain-containing protein</fullName>
    </recommendedName>
</protein>
<evidence type="ECO:0000256" key="2">
    <source>
        <dbReference type="ARBA" id="ARBA00022679"/>
    </source>
</evidence>
<gene>
    <name evidence="6" type="ORF">A2625_01865</name>
</gene>
<organism evidence="6 7">
    <name type="scientific">candidate division WOR-1 bacterium RIFCSPHIGHO2_01_FULL_53_15</name>
    <dbReference type="NCBI Taxonomy" id="1802564"/>
    <lineage>
        <taxon>Bacteria</taxon>
        <taxon>Bacillati</taxon>
        <taxon>Saganbacteria</taxon>
    </lineage>
</organism>
<dbReference type="GO" id="GO:0030170">
    <property type="term" value="F:pyridoxal phosphate binding"/>
    <property type="evidence" value="ECO:0007669"/>
    <property type="project" value="InterPro"/>
</dbReference>
<dbReference type="GO" id="GO:0016740">
    <property type="term" value="F:transferase activity"/>
    <property type="evidence" value="ECO:0007669"/>
    <property type="project" value="UniProtKB-KW"/>
</dbReference>
<dbReference type="PANTHER" id="PTHR13693:SF3">
    <property type="entry name" value="LD36009P"/>
    <property type="match status" value="1"/>
</dbReference>
<evidence type="ECO:0000259" key="5">
    <source>
        <dbReference type="Pfam" id="PF00155"/>
    </source>
</evidence>
<dbReference type="PROSITE" id="PS00599">
    <property type="entry name" value="AA_TRANSFER_CLASS_2"/>
    <property type="match status" value="1"/>
</dbReference>
<accession>A0A1F4Q2B9</accession>
<evidence type="ECO:0000313" key="6">
    <source>
        <dbReference type="EMBL" id="OGB90064.1"/>
    </source>
</evidence>
<evidence type="ECO:0000256" key="3">
    <source>
        <dbReference type="ARBA" id="ARBA00022898"/>
    </source>
</evidence>